<dbReference type="Proteomes" id="UP001152798">
    <property type="component" value="Chromosome 3"/>
</dbReference>
<organism evidence="2 3">
    <name type="scientific">Nezara viridula</name>
    <name type="common">Southern green stink bug</name>
    <name type="synonym">Cimex viridulus</name>
    <dbReference type="NCBI Taxonomy" id="85310"/>
    <lineage>
        <taxon>Eukaryota</taxon>
        <taxon>Metazoa</taxon>
        <taxon>Ecdysozoa</taxon>
        <taxon>Arthropoda</taxon>
        <taxon>Hexapoda</taxon>
        <taxon>Insecta</taxon>
        <taxon>Pterygota</taxon>
        <taxon>Neoptera</taxon>
        <taxon>Paraneoptera</taxon>
        <taxon>Hemiptera</taxon>
        <taxon>Heteroptera</taxon>
        <taxon>Panheteroptera</taxon>
        <taxon>Pentatomomorpha</taxon>
        <taxon>Pentatomoidea</taxon>
        <taxon>Pentatomidae</taxon>
        <taxon>Pentatominae</taxon>
        <taxon>Nezara</taxon>
    </lineage>
</organism>
<feature type="compositionally biased region" description="Polar residues" evidence="1">
    <location>
        <begin position="1"/>
        <end position="14"/>
    </location>
</feature>
<dbReference type="AlphaFoldDB" id="A0A9P0MES2"/>
<keyword evidence="3" id="KW-1185">Reference proteome</keyword>
<name>A0A9P0MES2_NEZVI</name>
<protein>
    <submittedName>
        <fullName evidence="2">Uncharacterized protein</fullName>
    </submittedName>
</protein>
<sequence>MSKTWSCTDPSSLDKNPEKAEELEEANSMKTPPISVVKVAVVELSSEYVALEWLASGRPHITTVIANTSSLNNATTLFNEIPVSATQI</sequence>
<dbReference type="EMBL" id="OV725079">
    <property type="protein sequence ID" value="CAH1396683.1"/>
    <property type="molecule type" value="Genomic_DNA"/>
</dbReference>
<feature type="region of interest" description="Disordered" evidence="1">
    <location>
        <begin position="1"/>
        <end position="29"/>
    </location>
</feature>
<proteinExistence type="predicted"/>
<evidence type="ECO:0000313" key="3">
    <source>
        <dbReference type="Proteomes" id="UP001152798"/>
    </source>
</evidence>
<reference evidence="2" key="1">
    <citation type="submission" date="2022-01" db="EMBL/GenBank/DDBJ databases">
        <authorList>
            <person name="King R."/>
        </authorList>
    </citation>
    <scope>NUCLEOTIDE SEQUENCE</scope>
</reference>
<evidence type="ECO:0000313" key="2">
    <source>
        <dbReference type="EMBL" id="CAH1396683.1"/>
    </source>
</evidence>
<accession>A0A9P0MES2</accession>
<gene>
    <name evidence="2" type="ORF">NEZAVI_LOCUS6703</name>
</gene>
<evidence type="ECO:0000256" key="1">
    <source>
        <dbReference type="SAM" id="MobiDB-lite"/>
    </source>
</evidence>